<keyword evidence="4" id="KW-1185">Reference proteome</keyword>
<dbReference type="EMBL" id="ARZX01000002">
    <property type="protein sequence ID" value="EWH14822.1"/>
    <property type="molecule type" value="Genomic_DNA"/>
</dbReference>
<evidence type="ECO:0000259" key="1">
    <source>
        <dbReference type="Pfam" id="PF02625"/>
    </source>
</evidence>
<name>A0ABP3BBN4_9FLAO</name>
<feature type="domain" description="XdhC Rossmann" evidence="2">
    <location>
        <begin position="172"/>
        <end position="315"/>
    </location>
</feature>
<evidence type="ECO:0000313" key="4">
    <source>
        <dbReference type="Proteomes" id="UP000019275"/>
    </source>
</evidence>
<evidence type="ECO:0000259" key="2">
    <source>
        <dbReference type="Pfam" id="PF13478"/>
    </source>
</evidence>
<dbReference type="Gene3D" id="3.40.50.720">
    <property type="entry name" value="NAD(P)-binding Rossmann-like Domain"/>
    <property type="match status" value="1"/>
</dbReference>
<dbReference type="Proteomes" id="UP000019275">
    <property type="component" value="Unassembled WGS sequence"/>
</dbReference>
<protein>
    <submittedName>
        <fullName evidence="3">XshC-Cox1-family protein</fullName>
    </submittedName>
</protein>
<dbReference type="InterPro" id="IPR027051">
    <property type="entry name" value="XdhC_Rossmann_dom"/>
</dbReference>
<dbReference type="RefSeq" id="WP_034643801.1">
    <property type="nucleotide sequence ID" value="NZ_ARZX01000002.1"/>
</dbReference>
<dbReference type="Pfam" id="PF02625">
    <property type="entry name" value="XdhC_CoxI"/>
    <property type="match status" value="1"/>
</dbReference>
<dbReference type="InterPro" id="IPR052698">
    <property type="entry name" value="MoCofactor_Util/Proc"/>
</dbReference>
<feature type="domain" description="XdhC- CoxI" evidence="1">
    <location>
        <begin position="17"/>
        <end position="82"/>
    </location>
</feature>
<dbReference type="PANTHER" id="PTHR30388:SF6">
    <property type="entry name" value="XANTHINE DEHYDROGENASE SUBUNIT A-RELATED"/>
    <property type="match status" value="1"/>
</dbReference>
<proteinExistence type="predicted"/>
<organism evidence="3 4">
    <name type="scientific">Cellulophaga geojensis KL-A</name>
    <dbReference type="NCBI Taxonomy" id="1328323"/>
    <lineage>
        <taxon>Bacteria</taxon>
        <taxon>Pseudomonadati</taxon>
        <taxon>Bacteroidota</taxon>
        <taxon>Flavobacteriia</taxon>
        <taxon>Flavobacteriales</taxon>
        <taxon>Flavobacteriaceae</taxon>
        <taxon>Cellulophaga</taxon>
    </lineage>
</organism>
<evidence type="ECO:0000313" key="3">
    <source>
        <dbReference type="EMBL" id="EWH14822.1"/>
    </source>
</evidence>
<dbReference type="PANTHER" id="PTHR30388">
    <property type="entry name" value="ALDEHYDE OXIDOREDUCTASE MOLYBDENUM COFACTOR ASSEMBLY PROTEIN"/>
    <property type="match status" value="1"/>
</dbReference>
<accession>A0ABP3BBN4</accession>
<dbReference type="Pfam" id="PF13478">
    <property type="entry name" value="XdhC_C"/>
    <property type="match status" value="1"/>
</dbReference>
<dbReference type="InterPro" id="IPR003777">
    <property type="entry name" value="XdhC_CoxI"/>
</dbReference>
<sequence>MTHELKKIVTAYTKAKQQNIKTVLATVVALNGSSYRRPGVRMLILENGETVGAVSGGCVEKEVVRQAATVFTTGVAKVMTYDGRYRLGCEGILYVLLESFTPNTVFCDTFWKVVADRDDFSITSYFEQKDAENGSFGSVFSFFNKKYAVYDKFQLNKELPAFTQNLKPCFKLMIIGAEHDAVQLTSYAALTGWEVTVCVIPKEEKQLSDFPGAESIQVAVPELLEVSKIDNQTAVVLMTHSYVKDLQYLLALKKAQPIYIGLLGPTTRREKLLNEFIEHYPEVNDAFLDVIHGPAGLHIGAETPQEISIAIVAEILTVIRKTKPIRLKDKIGKIHN</sequence>
<gene>
    <name evidence="3" type="ORF">KLA_03302</name>
</gene>
<comment type="caution">
    <text evidence="3">The sequence shown here is derived from an EMBL/GenBank/DDBJ whole genome shotgun (WGS) entry which is preliminary data.</text>
</comment>
<reference evidence="3 4" key="1">
    <citation type="journal article" date="2014" name="Genome Announc.">
        <title>Draft Genome Sequence of the Carrageenan-Degrading Bacterium Cellulophaga sp. Strain KL-A, Isolated from Decaying Marine Algae.</title>
        <authorList>
            <person name="Shan D."/>
            <person name="Ying J."/>
            <person name="Li X."/>
            <person name="Gao Z."/>
            <person name="Wei G."/>
            <person name="Shao Z."/>
        </authorList>
    </citation>
    <scope>NUCLEOTIDE SEQUENCE [LARGE SCALE GENOMIC DNA]</scope>
    <source>
        <strain evidence="3 4">KL-A</strain>
    </source>
</reference>